<evidence type="ECO:0000256" key="2">
    <source>
        <dbReference type="ARBA" id="ARBA00023125"/>
    </source>
</evidence>
<dbReference type="EMBL" id="VNIM01000014">
    <property type="protein sequence ID" value="TVV76053.1"/>
    <property type="molecule type" value="Genomic_DNA"/>
</dbReference>
<dbReference type="InterPro" id="IPR018490">
    <property type="entry name" value="cNMP-bd_dom_sf"/>
</dbReference>
<dbReference type="Pfam" id="PF13545">
    <property type="entry name" value="HTH_Crp_2"/>
    <property type="match status" value="1"/>
</dbReference>
<dbReference type="Gene3D" id="2.60.120.10">
    <property type="entry name" value="Jelly Rolls"/>
    <property type="match status" value="1"/>
</dbReference>
<evidence type="ECO:0000259" key="4">
    <source>
        <dbReference type="PROSITE" id="PS51063"/>
    </source>
</evidence>
<evidence type="ECO:0000256" key="1">
    <source>
        <dbReference type="ARBA" id="ARBA00023015"/>
    </source>
</evidence>
<keyword evidence="3" id="KW-0804">Transcription</keyword>
<dbReference type="Proteomes" id="UP000318681">
    <property type="component" value="Unassembled WGS sequence"/>
</dbReference>
<dbReference type="OrthoDB" id="6155297at2"/>
<dbReference type="InterPro" id="IPR000595">
    <property type="entry name" value="cNMP-bd_dom"/>
</dbReference>
<evidence type="ECO:0000256" key="3">
    <source>
        <dbReference type="ARBA" id="ARBA00023163"/>
    </source>
</evidence>
<dbReference type="SUPFAM" id="SSF46785">
    <property type="entry name" value="Winged helix' DNA-binding domain"/>
    <property type="match status" value="1"/>
</dbReference>
<proteinExistence type="predicted"/>
<dbReference type="AlphaFoldDB" id="A0A558R9I9"/>
<gene>
    <name evidence="5" type="ORF">FOY91_05415</name>
</gene>
<dbReference type="SMART" id="SM00419">
    <property type="entry name" value="HTH_CRP"/>
    <property type="match status" value="1"/>
</dbReference>
<dbReference type="InterPro" id="IPR012318">
    <property type="entry name" value="HTH_CRP"/>
</dbReference>
<evidence type="ECO:0000313" key="5">
    <source>
        <dbReference type="EMBL" id="TVV76053.1"/>
    </source>
</evidence>
<comment type="caution">
    <text evidence="5">The sequence shown here is derived from an EMBL/GenBank/DDBJ whole genome shotgun (WGS) entry which is preliminary data.</text>
</comment>
<accession>A0A558R9I9</accession>
<sequence>MQRTYQPNTYIIREGELLQRHCAFIISGFAIRQKLTNVGARQIVSMHLPGDLLDLQHLYLNYADHNVQALTLMEAAEIGRPALRRLVLRNPRVATAMWIDALVDSSISREWLLNVGQRDARGRIAHLLCEFAARMTAAGMASDSGYELPMTQEQIGDAVGLTAVHVNRTIKALKAENLITRDKRHLHFHDIEGIRAIAGFSSLYLHLDQITTDPEDRPGDERGA</sequence>
<reference evidence="5 6" key="1">
    <citation type="submission" date="2019-07" db="EMBL/GenBank/DDBJ databases">
        <title>Sphingomonas solaris sp. nov., isolated from a solar panel from Boston, Massachusetts.</title>
        <authorList>
            <person name="Tanner K."/>
            <person name="Pascual J."/>
            <person name="Mancuso C."/>
            <person name="Pereto J."/>
            <person name="Khalil A."/>
            <person name="Vilanova C."/>
        </authorList>
    </citation>
    <scope>NUCLEOTIDE SEQUENCE [LARGE SCALE GENOMIC DNA]</scope>
    <source>
        <strain evidence="5 6">R4DWN</strain>
    </source>
</reference>
<organism evidence="5 6">
    <name type="scientific">Alterirhizorhabdus solaris</name>
    <dbReference type="NCBI Taxonomy" id="2529389"/>
    <lineage>
        <taxon>Bacteria</taxon>
        <taxon>Pseudomonadati</taxon>
        <taxon>Pseudomonadota</taxon>
        <taxon>Alphaproteobacteria</taxon>
        <taxon>Sphingomonadales</taxon>
        <taxon>Rhizorhabdaceae</taxon>
        <taxon>Alterirhizorhabdus</taxon>
    </lineage>
</organism>
<keyword evidence="6" id="KW-1185">Reference proteome</keyword>
<dbReference type="SUPFAM" id="SSF51206">
    <property type="entry name" value="cAMP-binding domain-like"/>
    <property type="match status" value="1"/>
</dbReference>
<protein>
    <submittedName>
        <fullName evidence="5">Crp/Fnr family transcriptional regulator</fullName>
    </submittedName>
</protein>
<dbReference type="GO" id="GO:0006355">
    <property type="term" value="P:regulation of DNA-templated transcription"/>
    <property type="evidence" value="ECO:0007669"/>
    <property type="project" value="InterPro"/>
</dbReference>
<dbReference type="Gene3D" id="1.10.10.10">
    <property type="entry name" value="Winged helix-like DNA-binding domain superfamily/Winged helix DNA-binding domain"/>
    <property type="match status" value="1"/>
</dbReference>
<dbReference type="CDD" id="cd00038">
    <property type="entry name" value="CAP_ED"/>
    <property type="match status" value="1"/>
</dbReference>
<dbReference type="InterPro" id="IPR036390">
    <property type="entry name" value="WH_DNA-bd_sf"/>
</dbReference>
<dbReference type="InterPro" id="IPR036388">
    <property type="entry name" value="WH-like_DNA-bd_sf"/>
</dbReference>
<dbReference type="GO" id="GO:0003677">
    <property type="term" value="F:DNA binding"/>
    <property type="evidence" value="ECO:0007669"/>
    <property type="project" value="UniProtKB-KW"/>
</dbReference>
<dbReference type="InterPro" id="IPR014710">
    <property type="entry name" value="RmlC-like_jellyroll"/>
</dbReference>
<dbReference type="PROSITE" id="PS51063">
    <property type="entry name" value="HTH_CRP_2"/>
    <property type="match status" value="1"/>
</dbReference>
<dbReference type="Pfam" id="PF00027">
    <property type="entry name" value="cNMP_binding"/>
    <property type="match status" value="1"/>
</dbReference>
<feature type="domain" description="HTH crp-type" evidence="4">
    <location>
        <begin position="118"/>
        <end position="192"/>
    </location>
</feature>
<keyword evidence="1" id="KW-0805">Transcription regulation</keyword>
<keyword evidence="2" id="KW-0238">DNA-binding</keyword>
<name>A0A558R9I9_9SPHN</name>
<evidence type="ECO:0000313" key="6">
    <source>
        <dbReference type="Proteomes" id="UP000318681"/>
    </source>
</evidence>